<dbReference type="AlphaFoldDB" id="A0A5J4ZRS1"/>
<gene>
    <name evidence="2" type="ORF">F0562_014388</name>
</gene>
<evidence type="ECO:0000313" key="2">
    <source>
        <dbReference type="EMBL" id="KAA8520132.1"/>
    </source>
</evidence>
<dbReference type="EMBL" id="CM018049">
    <property type="protein sequence ID" value="KAA8520132.1"/>
    <property type="molecule type" value="Genomic_DNA"/>
</dbReference>
<dbReference type="Pfam" id="PF23577">
    <property type="entry name" value="LysM_RLK"/>
    <property type="match status" value="1"/>
</dbReference>
<keyword evidence="3" id="KW-1185">Reference proteome</keyword>
<protein>
    <recommendedName>
        <fullName evidence="1">LYK3/RLK10-like LysM domain-containing protein</fullName>
    </recommendedName>
</protein>
<organism evidence="2 3">
    <name type="scientific">Nyssa sinensis</name>
    <dbReference type="NCBI Taxonomy" id="561372"/>
    <lineage>
        <taxon>Eukaryota</taxon>
        <taxon>Viridiplantae</taxon>
        <taxon>Streptophyta</taxon>
        <taxon>Embryophyta</taxon>
        <taxon>Tracheophyta</taxon>
        <taxon>Spermatophyta</taxon>
        <taxon>Magnoliopsida</taxon>
        <taxon>eudicotyledons</taxon>
        <taxon>Gunneridae</taxon>
        <taxon>Pentapetalae</taxon>
        <taxon>asterids</taxon>
        <taxon>Cornales</taxon>
        <taxon>Nyssaceae</taxon>
        <taxon>Nyssa</taxon>
    </lineage>
</organism>
<name>A0A5J4ZRS1_9ASTE</name>
<dbReference type="OrthoDB" id="1843677at2759"/>
<dbReference type="Proteomes" id="UP000325577">
    <property type="component" value="Linkage Group LG6"/>
</dbReference>
<evidence type="ECO:0000259" key="1">
    <source>
        <dbReference type="Pfam" id="PF23577"/>
    </source>
</evidence>
<sequence>MFSSSSVGKLKLSAELVVNSPWLHTTSGKVQTSLTSAAYSARKSPKSSNTIPTFRIKIAFSADYGLFATYPLRPGENLSSVAMESGVQAELLQRFNPGSDFGAGTGPGVCAG</sequence>
<accession>A0A5J4ZRS1</accession>
<feature type="domain" description="LYK3/RLK10-like LysM" evidence="1">
    <location>
        <begin position="68"/>
        <end position="106"/>
    </location>
</feature>
<evidence type="ECO:0000313" key="3">
    <source>
        <dbReference type="Proteomes" id="UP000325577"/>
    </source>
</evidence>
<reference evidence="2 3" key="1">
    <citation type="submission" date="2019-09" db="EMBL/GenBank/DDBJ databases">
        <title>A chromosome-level genome assembly of the Chinese tupelo Nyssa sinensis.</title>
        <authorList>
            <person name="Yang X."/>
            <person name="Kang M."/>
            <person name="Yang Y."/>
            <person name="Xiong H."/>
            <person name="Wang M."/>
            <person name="Zhang Z."/>
            <person name="Wang Z."/>
            <person name="Wu H."/>
            <person name="Ma T."/>
            <person name="Liu J."/>
            <person name="Xi Z."/>
        </authorList>
    </citation>
    <scope>NUCLEOTIDE SEQUENCE [LARGE SCALE GENOMIC DNA]</scope>
    <source>
        <strain evidence="2">J267</strain>
        <tissue evidence="2">Leaf</tissue>
    </source>
</reference>
<proteinExistence type="predicted"/>
<dbReference type="InterPro" id="IPR057097">
    <property type="entry name" value="LysM_RLK3/10"/>
</dbReference>